<comment type="caution">
    <text evidence="1">The sequence shown here is derived from an EMBL/GenBank/DDBJ whole genome shotgun (WGS) entry which is preliminary data.</text>
</comment>
<dbReference type="AlphaFoldDB" id="E7RS76"/>
<reference evidence="1" key="1">
    <citation type="submission" date="2011-01" db="EMBL/GenBank/DDBJ databases">
        <authorList>
            <person name="Muzny D."/>
            <person name="Qin X."/>
            <person name="Buhay C."/>
            <person name="Dugan-Rocha S."/>
            <person name="Ding Y."/>
            <person name="Chen G."/>
            <person name="Hawes A."/>
            <person name="Holder M."/>
            <person name="Jhangiani S."/>
            <person name="Johnson A."/>
            <person name="Khan Z."/>
            <person name="Li Z."/>
            <person name="Liu W."/>
            <person name="Liu X."/>
            <person name="Perez L."/>
            <person name="Shen H."/>
            <person name="Wang Q."/>
            <person name="Watt J."/>
            <person name="Xi L."/>
            <person name="Xin Y."/>
            <person name="Zhou J."/>
            <person name="Deng J."/>
            <person name="Jiang H."/>
            <person name="Liu Y."/>
            <person name="Qu J."/>
            <person name="Song X.-Z."/>
            <person name="Zhang L."/>
            <person name="Villasana D."/>
            <person name="Johnson A."/>
            <person name="Liu J."/>
            <person name="Liyanage D."/>
            <person name="Lorensuhewa L."/>
            <person name="Robinson T."/>
            <person name="Song A."/>
            <person name="Song B.-B."/>
            <person name="Dinh H."/>
            <person name="Thornton R."/>
            <person name="Coyle M."/>
            <person name="Francisco L."/>
            <person name="Jackson L."/>
            <person name="Javaid M."/>
            <person name="Korchina V."/>
            <person name="Kovar C."/>
            <person name="Mata R."/>
            <person name="Mathew T."/>
            <person name="Ngo R."/>
            <person name="Nguyen L."/>
            <person name="Nguyen N."/>
            <person name="Okwuonu G."/>
            <person name="Ongeri F."/>
            <person name="Pham C."/>
            <person name="Simmons D."/>
            <person name="Wilczek-Boney K."/>
            <person name="Hale W."/>
            <person name="Jakkamsetti A."/>
            <person name="Pham P."/>
            <person name="Ruth R."/>
            <person name="San Lucas F."/>
            <person name="Warren J."/>
            <person name="Zhang J."/>
            <person name="Zhao Z."/>
            <person name="Zhou C."/>
            <person name="Zhu D."/>
            <person name="Lee S."/>
            <person name="Bess C."/>
            <person name="Blankenburg K."/>
            <person name="Forbes L."/>
            <person name="Fu Q."/>
            <person name="Gubbala S."/>
            <person name="Hirani K."/>
            <person name="Jayaseelan J.C."/>
            <person name="Lara F."/>
            <person name="Munidasa M."/>
            <person name="Palculict T."/>
            <person name="Patil S."/>
            <person name="Pu L.-L."/>
            <person name="Saada N."/>
            <person name="Tang L."/>
            <person name="Weissenberger G."/>
            <person name="Zhu Y."/>
            <person name="Hemphill L."/>
            <person name="Shang Y."/>
            <person name="Youmans B."/>
            <person name="Ayvaz T."/>
            <person name="Ross M."/>
            <person name="Santibanez J."/>
            <person name="Aqrawi P."/>
            <person name="Gross S."/>
            <person name="Joshi V."/>
            <person name="Fowler G."/>
            <person name="Nazareth L."/>
            <person name="Reid J."/>
            <person name="Worley K."/>
            <person name="Petrosino J."/>
            <person name="Highlander S."/>
            <person name="Gibbs R."/>
        </authorList>
    </citation>
    <scope>NUCLEOTIDE SEQUENCE [LARGE SCALE GENOMIC DNA]</scope>
    <source>
        <strain evidence="1">ATCC 33269</strain>
    </source>
</reference>
<dbReference type="EMBL" id="AEPE02000006">
    <property type="protein sequence ID" value="EFZ36077.1"/>
    <property type="molecule type" value="Genomic_DNA"/>
</dbReference>
<keyword evidence="2" id="KW-1185">Reference proteome</keyword>
<name>E7RS76_9BACT</name>
<evidence type="ECO:0000313" key="1">
    <source>
        <dbReference type="EMBL" id="EFZ36077.1"/>
    </source>
</evidence>
<sequence>MKNGKRTKICNRKSRKEIGGQYVMGEKTGMRAVPLVKYYRL</sequence>
<proteinExistence type="predicted"/>
<organism evidence="1 2">
    <name type="scientific">Hoylesella oralis ATCC 33269</name>
    <dbReference type="NCBI Taxonomy" id="873533"/>
    <lineage>
        <taxon>Bacteria</taxon>
        <taxon>Pseudomonadati</taxon>
        <taxon>Bacteroidota</taxon>
        <taxon>Bacteroidia</taxon>
        <taxon>Bacteroidales</taxon>
        <taxon>Prevotellaceae</taxon>
        <taxon>Hoylesella</taxon>
    </lineage>
</organism>
<dbReference type="HOGENOM" id="CLU_3274657_0_0_10"/>
<dbReference type="Proteomes" id="UP000005580">
    <property type="component" value="Unassembled WGS sequence"/>
</dbReference>
<protein>
    <submittedName>
        <fullName evidence="1">Uncharacterized protein</fullName>
    </submittedName>
</protein>
<gene>
    <name evidence="1" type="ORF">HMPREF0663_12144</name>
</gene>
<accession>E7RS76</accession>
<evidence type="ECO:0000313" key="2">
    <source>
        <dbReference type="Proteomes" id="UP000005580"/>
    </source>
</evidence>